<sequence>MDAMARWESQTKRIFNGDTGPNKRYPMPARGLQDTPDYGIRNGKFEISGKTVKKLFDRVVDKILKLVTSQIEETKKRKKVAKAVLLAGGFGRNEYLKKRIQETVGLAVKVEKMKDCTTAIVRGALIRGLADKQSNPRLANIWVESRIARKHYGTSALTEYIPGKHSPYRPRIPRGADGGERIEVIQWFIDKGSEIKESKPFSFKYYYDEPVSNVNFQGGRLDNFTMPVYICDHDQRPDYPELGTTGRCKLLVKLIADLNKIPKEARETKIGQDNQLYYKIPFKIEMTCHSANITFNLVHERDNQGTIERVECGSVQAEYK</sequence>
<dbReference type="Gene3D" id="3.30.420.40">
    <property type="match status" value="2"/>
</dbReference>
<reference evidence="2 3" key="1">
    <citation type="submission" date="2016-07" db="EMBL/GenBank/DDBJ databases">
        <title>Pervasive Adenine N6-methylation of Active Genes in Fungi.</title>
        <authorList>
            <consortium name="DOE Joint Genome Institute"/>
            <person name="Mondo S.J."/>
            <person name="Dannebaum R.O."/>
            <person name="Kuo R.C."/>
            <person name="Labutti K."/>
            <person name="Haridas S."/>
            <person name="Kuo A."/>
            <person name="Salamov A."/>
            <person name="Ahrendt S.R."/>
            <person name="Lipzen A."/>
            <person name="Sullivan W."/>
            <person name="Andreopoulos W.B."/>
            <person name="Clum A."/>
            <person name="Lindquist E."/>
            <person name="Daum C."/>
            <person name="Ramamoorthy G.K."/>
            <person name="Gryganskyi A."/>
            <person name="Culley D."/>
            <person name="Magnuson J.K."/>
            <person name="James T.Y."/>
            <person name="O'Malley M.A."/>
            <person name="Stajich J.E."/>
            <person name="Spatafora J.W."/>
            <person name="Visel A."/>
            <person name="Grigoriev I.V."/>
        </authorList>
    </citation>
    <scope>NUCLEOTIDE SEQUENCE [LARGE SCALE GENOMIC DNA]</scope>
    <source>
        <strain evidence="2 3">CBS 129021</strain>
    </source>
</reference>
<dbReference type="GeneID" id="63779156"/>
<organism evidence="2 3">
    <name type="scientific">Pseudomassariella vexata</name>
    <dbReference type="NCBI Taxonomy" id="1141098"/>
    <lineage>
        <taxon>Eukaryota</taxon>
        <taxon>Fungi</taxon>
        <taxon>Dikarya</taxon>
        <taxon>Ascomycota</taxon>
        <taxon>Pezizomycotina</taxon>
        <taxon>Sordariomycetes</taxon>
        <taxon>Xylariomycetidae</taxon>
        <taxon>Amphisphaeriales</taxon>
        <taxon>Pseudomassariaceae</taxon>
        <taxon>Pseudomassariella</taxon>
    </lineage>
</organism>
<gene>
    <name evidence="2" type="ORF">BCR38DRAFT_473718</name>
</gene>
<protein>
    <submittedName>
        <fullName evidence="2">Uncharacterized protein</fullName>
    </submittedName>
</protein>
<name>A0A1Y2E560_9PEZI</name>
<dbReference type="RefSeq" id="XP_040717458.1">
    <property type="nucleotide sequence ID" value="XM_040862944.1"/>
</dbReference>
<dbReference type="STRING" id="1141098.A0A1Y2E560"/>
<comment type="caution">
    <text evidence="2">The sequence shown here is derived from an EMBL/GenBank/DDBJ whole genome shotgun (WGS) entry which is preliminary data.</text>
</comment>
<dbReference type="PANTHER" id="PTHR14187:SF5">
    <property type="entry name" value="HEAT SHOCK 70 KDA PROTEIN 12A"/>
    <property type="match status" value="1"/>
</dbReference>
<feature type="region of interest" description="Disordered" evidence="1">
    <location>
        <begin position="1"/>
        <end position="33"/>
    </location>
</feature>
<evidence type="ECO:0000313" key="3">
    <source>
        <dbReference type="Proteomes" id="UP000193689"/>
    </source>
</evidence>
<dbReference type="EMBL" id="MCFJ01000005">
    <property type="protein sequence ID" value="ORY66494.1"/>
    <property type="molecule type" value="Genomic_DNA"/>
</dbReference>
<dbReference type="Proteomes" id="UP000193689">
    <property type="component" value="Unassembled WGS sequence"/>
</dbReference>
<dbReference type="PANTHER" id="PTHR14187">
    <property type="entry name" value="ALPHA KINASE/ELONGATION FACTOR 2 KINASE"/>
    <property type="match status" value="1"/>
</dbReference>
<dbReference type="SUPFAM" id="SSF53067">
    <property type="entry name" value="Actin-like ATPase domain"/>
    <property type="match status" value="1"/>
</dbReference>
<dbReference type="InParanoid" id="A0A1Y2E560"/>
<evidence type="ECO:0000256" key="1">
    <source>
        <dbReference type="SAM" id="MobiDB-lite"/>
    </source>
</evidence>
<keyword evidence="3" id="KW-1185">Reference proteome</keyword>
<dbReference type="AlphaFoldDB" id="A0A1Y2E560"/>
<dbReference type="Gene3D" id="3.90.640.10">
    <property type="entry name" value="Actin, Chain A, domain 4"/>
    <property type="match status" value="1"/>
</dbReference>
<accession>A0A1Y2E560</accession>
<proteinExistence type="predicted"/>
<dbReference type="OrthoDB" id="2963168at2759"/>
<evidence type="ECO:0000313" key="2">
    <source>
        <dbReference type="EMBL" id="ORY66494.1"/>
    </source>
</evidence>
<dbReference type="InterPro" id="IPR043129">
    <property type="entry name" value="ATPase_NBD"/>
</dbReference>